<dbReference type="PIRSF" id="PIRSF011312">
    <property type="entry name" value="Cell_cycle_HUS1"/>
    <property type="match status" value="1"/>
</dbReference>
<dbReference type="GO" id="GO:0033314">
    <property type="term" value="P:mitotic DNA replication checkpoint signaling"/>
    <property type="evidence" value="ECO:0007669"/>
    <property type="project" value="TreeGrafter"/>
</dbReference>
<dbReference type="Gene3D" id="3.70.10.10">
    <property type="match status" value="1"/>
</dbReference>
<evidence type="ECO:0000256" key="3">
    <source>
        <dbReference type="ARBA" id="ARBA00023242"/>
    </source>
</evidence>
<dbReference type="InterPro" id="IPR007150">
    <property type="entry name" value="HUS1/Mec3"/>
</dbReference>
<dbReference type="GO" id="GO:0000723">
    <property type="term" value="P:telomere maintenance"/>
    <property type="evidence" value="ECO:0007669"/>
    <property type="project" value="TreeGrafter"/>
</dbReference>
<dbReference type="GO" id="GO:0000724">
    <property type="term" value="P:double-strand break repair via homologous recombination"/>
    <property type="evidence" value="ECO:0007669"/>
    <property type="project" value="TreeGrafter"/>
</dbReference>
<dbReference type="Pfam" id="PF04005">
    <property type="entry name" value="Hus1"/>
    <property type="match status" value="1"/>
</dbReference>
<keyword evidence="3" id="KW-0539">Nucleus</keyword>
<comment type="subcellular location">
    <subcellularLocation>
        <location evidence="1">Nucleus</location>
    </subcellularLocation>
</comment>
<dbReference type="InterPro" id="IPR016580">
    <property type="entry name" value="HUS1"/>
</dbReference>
<gene>
    <name evidence="5" type="ORF">K491DRAFT_719617</name>
</gene>
<keyword evidence="6" id="KW-1185">Reference proteome</keyword>
<dbReference type="EMBL" id="MU004420">
    <property type="protein sequence ID" value="KAF2651649.1"/>
    <property type="molecule type" value="Genomic_DNA"/>
</dbReference>
<dbReference type="GO" id="GO:0005730">
    <property type="term" value="C:nucleolus"/>
    <property type="evidence" value="ECO:0007669"/>
    <property type="project" value="InterPro"/>
</dbReference>
<dbReference type="GO" id="GO:0044778">
    <property type="term" value="P:meiotic DNA integrity checkpoint signaling"/>
    <property type="evidence" value="ECO:0007669"/>
    <property type="project" value="TreeGrafter"/>
</dbReference>
<dbReference type="AlphaFoldDB" id="A0A6A6SVD5"/>
<proteinExistence type="inferred from homology"/>
<accession>A0A6A6SVD5</accession>
<evidence type="ECO:0000256" key="4">
    <source>
        <dbReference type="PIRNR" id="PIRNR011312"/>
    </source>
</evidence>
<name>A0A6A6SVD5_9PLEO</name>
<dbReference type="PANTHER" id="PTHR12900">
    <property type="entry name" value="MITOTIC AND DNA DAMAGE CHECKPOINT PROTEIN HUS1"/>
    <property type="match status" value="1"/>
</dbReference>
<sequence length="371" mass="39968">MRFKASIQNINTFTKLTASLNSLGPLAWVKLSDDQVCFTIIPEQGTQVWAVLSIDAIFETYTVQSAANNVINLEVPLTSLTRALKSALNATSAQLRLTKKDNTPLLALTIVTSSSSNSYAAFPTATANNHEDAFDVSYDASLGGGPRETIVTQEVPVRVLGPDTVAGLHEPQCREPDVHIILPPLLQLKSISDRFTKLALVGKSASGSTAARTRLDMAANMHGCLRMSITTDAMSISSVWTDLNNPDLDPGQVAGGEIGIAEHPSTRMKQLGSADGRSDEGWASVRIDGRDWGKVMSVGRLGGRVIACEFILRLAPADFATRHNHTAPASSDTDRYPGFCHEHALILYVYLPSDNGEDESVLTYYVSSYSA</sequence>
<evidence type="ECO:0000256" key="1">
    <source>
        <dbReference type="ARBA" id="ARBA00004123"/>
    </source>
</evidence>
<evidence type="ECO:0000313" key="6">
    <source>
        <dbReference type="Proteomes" id="UP000799324"/>
    </source>
</evidence>
<evidence type="ECO:0000256" key="2">
    <source>
        <dbReference type="ARBA" id="ARBA00005563"/>
    </source>
</evidence>
<dbReference type="GO" id="GO:0031573">
    <property type="term" value="P:mitotic intra-S DNA damage checkpoint signaling"/>
    <property type="evidence" value="ECO:0007669"/>
    <property type="project" value="TreeGrafter"/>
</dbReference>
<dbReference type="GO" id="GO:0030896">
    <property type="term" value="C:checkpoint clamp complex"/>
    <property type="evidence" value="ECO:0007669"/>
    <property type="project" value="InterPro"/>
</dbReference>
<comment type="similarity">
    <text evidence="2 4">Belongs to the HUS1 family.</text>
</comment>
<dbReference type="OrthoDB" id="419537at2759"/>
<evidence type="ECO:0000313" key="5">
    <source>
        <dbReference type="EMBL" id="KAF2651649.1"/>
    </source>
</evidence>
<dbReference type="GO" id="GO:0035861">
    <property type="term" value="C:site of double-strand break"/>
    <property type="evidence" value="ECO:0007669"/>
    <property type="project" value="TreeGrafter"/>
</dbReference>
<organism evidence="5 6">
    <name type="scientific">Lophiostoma macrostomum CBS 122681</name>
    <dbReference type="NCBI Taxonomy" id="1314788"/>
    <lineage>
        <taxon>Eukaryota</taxon>
        <taxon>Fungi</taxon>
        <taxon>Dikarya</taxon>
        <taxon>Ascomycota</taxon>
        <taxon>Pezizomycotina</taxon>
        <taxon>Dothideomycetes</taxon>
        <taxon>Pleosporomycetidae</taxon>
        <taxon>Pleosporales</taxon>
        <taxon>Lophiostomataceae</taxon>
        <taxon>Lophiostoma</taxon>
    </lineage>
</organism>
<dbReference type="Proteomes" id="UP000799324">
    <property type="component" value="Unassembled WGS sequence"/>
</dbReference>
<reference evidence="5" key="1">
    <citation type="journal article" date="2020" name="Stud. Mycol.">
        <title>101 Dothideomycetes genomes: a test case for predicting lifestyles and emergence of pathogens.</title>
        <authorList>
            <person name="Haridas S."/>
            <person name="Albert R."/>
            <person name="Binder M."/>
            <person name="Bloem J."/>
            <person name="Labutti K."/>
            <person name="Salamov A."/>
            <person name="Andreopoulos B."/>
            <person name="Baker S."/>
            <person name="Barry K."/>
            <person name="Bills G."/>
            <person name="Bluhm B."/>
            <person name="Cannon C."/>
            <person name="Castanera R."/>
            <person name="Culley D."/>
            <person name="Daum C."/>
            <person name="Ezra D."/>
            <person name="Gonzalez J."/>
            <person name="Henrissat B."/>
            <person name="Kuo A."/>
            <person name="Liang C."/>
            <person name="Lipzen A."/>
            <person name="Lutzoni F."/>
            <person name="Magnuson J."/>
            <person name="Mondo S."/>
            <person name="Nolan M."/>
            <person name="Ohm R."/>
            <person name="Pangilinan J."/>
            <person name="Park H.-J."/>
            <person name="Ramirez L."/>
            <person name="Alfaro M."/>
            <person name="Sun H."/>
            <person name="Tritt A."/>
            <person name="Yoshinaga Y."/>
            <person name="Zwiers L.-H."/>
            <person name="Turgeon B."/>
            <person name="Goodwin S."/>
            <person name="Spatafora J."/>
            <person name="Crous P."/>
            <person name="Grigoriev I."/>
        </authorList>
    </citation>
    <scope>NUCLEOTIDE SEQUENCE</scope>
    <source>
        <strain evidence="5">CBS 122681</strain>
    </source>
</reference>
<dbReference type="PANTHER" id="PTHR12900:SF0">
    <property type="entry name" value="CHECKPOINT PROTEIN"/>
    <property type="match status" value="1"/>
</dbReference>
<protein>
    <recommendedName>
        <fullName evidence="4">Checkpoint protein</fullName>
    </recommendedName>
</protein>
<dbReference type="GO" id="GO:0006289">
    <property type="term" value="P:nucleotide-excision repair"/>
    <property type="evidence" value="ECO:0007669"/>
    <property type="project" value="TreeGrafter"/>
</dbReference>